<accession>A0AC61L316</accession>
<protein>
    <submittedName>
        <fullName evidence="1">Uncharacterized protein</fullName>
    </submittedName>
</protein>
<sequence length="134" mass="14668">MECTMIENKTSAQNHTIKIFGILFVLLCSIFYAITRLTPSTFAPLNNYTAATLGFLLQLLGMHPIVEGELLSTGGFSVKIIDECSALFVFILFSSFVLAYPTSFKNKAIGLIFGIPSLFVVNTLRLTAVFFAGL</sequence>
<gene>
    <name evidence="1" type="ORF">C4B59_07685</name>
</gene>
<evidence type="ECO:0000313" key="1">
    <source>
        <dbReference type="EMBL" id="PXF60703.1"/>
    </source>
</evidence>
<name>A0AC61L316_9EURY</name>
<dbReference type="Proteomes" id="UP000248329">
    <property type="component" value="Unassembled WGS sequence"/>
</dbReference>
<comment type="caution">
    <text evidence="1">The sequence shown here is derived from an EMBL/GenBank/DDBJ whole genome shotgun (WGS) entry which is preliminary data.</text>
</comment>
<reference evidence="1" key="1">
    <citation type="submission" date="2018-01" db="EMBL/GenBank/DDBJ databases">
        <authorList>
            <person name="Krukenberg V."/>
        </authorList>
    </citation>
    <scope>NUCLEOTIDE SEQUENCE</scope>
    <source>
        <strain evidence="1">E20ANME2</strain>
    </source>
</reference>
<proteinExistence type="predicted"/>
<dbReference type="EMBL" id="PQXF01000012">
    <property type="protein sequence ID" value="PXF60703.1"/>
    <property type="molecule type" value="Genomic_DNA"/>
</dbReference>
<organism evidence="1 2">
    <name type="scientific">Candidatus Methanogaster sp</name>
    <dbReference type="NCBI Taxonomy" id="3386292"/>
    <lineage>
        <taxon>Archaea</taxon>
        <taxon>Methanobacteriati</taxon>
        <taxon>Methanobacteriota</taxon>
        <taxon>Stenosarchaea group</taxon>
        <taxon>Methanomicrobia</taxon>
        <taxon>Methanosarcinales</taxon>
        <taxon>ANME-2 cluster</taxon>
        <taxon>Candidatus Methanogasteraceae</taxon>
        <taxon>Candidatus Methanogaster</taxon>
    </lineage>
</organism>
<evidence type="ECO:0000313" key="2">
    <source>
        <dbReference type="Proteomes" id="UP000248329"/>
    </source>
</evidence>